<comment type="similarity">
    <text evidence="1">Belongs to the BlaI transcriptional regulatory family.</text>
</comment>
<dbReference type="Gene3D" id="1.10.10.10">
    <property type="entry name" value="Winged helix-like DNA-binding domain superfamily/Winged helix DNA-binding domain"/>
    <property type="match status" value="1"/>
</dbReference>
<dbReference type="AlphaFoldDB" id="A0A2S7ILS3"/>
<dbReference type="Gene3D" id="1.10.4040.10">
    <property type="entry name" value="Penicillinase repressor domain"/>
    <property type="match status" value="1"/>
</dbReference>
<evidence type="ECO:0000256" key="3">
    <source>
        <dbReference type="ARBA" id="ARBA00023125"/>
    </source>
</evidence>
<dbReference type="Proteomes" id="UP000239590">
    <property type="component" value="Unassembled WGS sequence"/>
</dbReference>
<evidence type="ECO:0000313" key="6">
    <source>
        <dbReference type="Proteomes" id="UP000239590"/>
    </source>
</evidence>
<comment type="caution">
    <text evidence="5">The sequence shown here is derived from an EMBL/GenBank/DDBJ whole genome shotgun (WGS) entry which is preliminary data.</text>
</comment>
<dbReference type="OrthoDB" id="1098508at2"/>
<reference evidence="6" key="1">
    <citation type="submission" date="2018-02" db="EMBL/GenBank/DDBJ databases">
        <title>Genome sequencing of Solimonas sp. HR-BB.</title>
        <authorList>
            <person name="Lee Y."/>
            <person name="Jeon C.O."/>
        </authorList>
    </citation>
    <scope>NUCLEOTIDE SEQUENCE [LARGE SCALE GENOMIC DNA]</scope>
    <source>
        <strain evidence="6">HR-U</strain>
    </source>
</reference>
<dbReference type="EMBL" id="PTRA01000001">
    <property type="protein sequence ID" value="PQA58510.1"/>
    <property type="molecule type" value="Genomic_DNA"/>
</dbReference>
<evidence type="ECO:0000256" key="1">
    <source>
        <dbReference type="ARBA" id="ARBA00011046"/>
    </source>
</evidence>
<keyword evidence="4" id="KW-0804">Transcription</keyword>
<dbReference type="InterPro" id="IPR036390">
    <property type="entry name" value="WH_DNA-bd_sf"/>
</dbReference>
<keyword evidence="6" id="KW-1185">Reference proteome</keyword>
<keyword evidence="2" id="KW-0805">Transcription regulation</keyword>
<proteinExistence type="inferred from homology"/>
<evidence type="ECO:0000256" key="2">
    <source>
        <dbReference type="ARBA" id="ARBA00023015"/>
    </source>
</evidence>
<dbReference type="SUPFAM" id="SSF46785">
    <property type="entry name" value="Winged helix' DNA-binding domain"/>
    <property type="match status" value="1"/>
</dbReference>
<dbReference type="RefSeq" id="WP_094810171.1">
    <property type="nucleotide sequence ID" value="NZ_PTRA01000001.1"/>
</dbReference>
<dbReference type="InterPro" id="IPR005650">
    <property type="entry name" value="BlaI_family"/>
</dbReference>
<dbReference type="Pfam" id="PF03965">
    <property type="entry name" value="Penicillinase_R"/>
    <property type="match status" value="1"/>
</dbReference>
<keyword evidence="3" id="KW-0238">DNA-binding</keyword>
<evidence type="ECO:0000313" key="5">
    <source>
        <dbReference type="EMBL" id="PQA58510.1"/>
    </source>
</evidence>
<accession>A0A2S7ILS3</accession>
<dbReference type="GO" id="GO:0003677">
    <property type="term" value="F:DNA binding"/>
    <property type="evidence" value="ECO:0007669"/>
    <property type="project" value="UniProtKB-KW"/>
</dbReference>
<organism evidence="5 6">
    <name type="scientific">Siphonobacter curvatus</name>
    <dbReference type="NCBI Taxonomy" id="2094562"/>
    <lineage>
        <taxon>Bacteria</taxon>
        <taxon>Pseudomonadati</taxon>
        <taxon>Bacteroidota</taxon>
        <taxon>Cytophagia</taxon>
        <taxon>Cytophagales</taxon>
        <taxon>Cytophagaceae</taxon>
        <taxon>Siphonobacter</taxon>
    </lineage>
</organism>
<dbReference type="GO" id="GO:0045892">
    <property type="term" value="P:negative regulation of DNA-templated transcription"/>
    <property type="evidence" value="ECO:0007669"/>
    <property type="project" value="InterPro"/>
</dbReference>
<gene>
    <name evidence="5" type="ORF">C5O19_02230</name>
</gene>
<dbReference type="InterPro" id="IPR036388">
    <property type="entry name" value="WH-like_DNA-bd_sf"/>
</dbReference>
<name>A0A2S7ILS3_9BACT</name>
<protein>
    <submittedName>
        <fullName evidence="5">Transcriptional regulator</fullName>
    </submittedName>
</protein>
<sequence length="115" mass="13528">MEKLTPAEETAMLTLWRLERGTLGVILEEMPEPKPHYNTLASAFKNLEKKGYVLFRRYGNVYEYYPAVSREQVADRMVEEYFDDSYKNLVTHFAKEQKISAEDLREILSMIEKGQ</sequence>
<evidence type="ECO:0000256" key="4">
    <source>
        <dbReference type="ARBA" id="ARBA00023163"/>
    </source>
</evidence>